<keyword evidence="5 6" id="KW-0326">Glycosidase</keyword>
<comment type="similarity">
    <text evidence="2 6">Belongs to the glycosyl hydrolase 53 family.</text>
</comment>
<dbReference type="PANTHER" id="PTHR34983:SF1">
    <property type="entry name" value="ARABINOGALACTAN ENDO-BETA-1,4-GALACTANASE A"/>
    <property type="match status" value="1"/>
</dbReference>
<evidence type="ECO:0000256" key="1">
    <source>
        <dbReference type="ARBA" id="ARBA00001695"/>
    </source>
</evidence>
<dbReference type="Proteomes" id="UP000240883">
    <property type="component" value="Unassembled WGS sequence"/>
</dbReference>
<dbReference type="EMBL" id="KZ678132">
    <property type="protein sequence ID" value="PSN70548.1"/>
    <property type="molecule type" value="Genomic_DNA"/>
</dbReference>
<dbReference type="SUPFAM" id="SSF51445">
    <property type="entry name" value="(Trans)glycosidases"/>
    <property type="match status" value="1"/>
</dbReference>
<dbReference type="AlphaFoldDB" id="A0A2T2NZM5"/>
<proteinExistence type="inferred from homology"/>
<gene>
    <name evidence="7" type="ORF">BS50DRAFT_571763</name>
</gene>
<reference evidence="7 8" key="1">
    <citation type="journal article" date="2018" name="Front. Microbiol.">
        <title>Genome-Wide Analysis of Corynespora cassiicola Leaf Fall Disease Putative Effectors.</title>
        <authorList>
            <person name="Lopez D."/>
            <person name="Ribeiro S."/>
            <person name="Label P."/>
            <person name="Fumanal B."/>
            <person name="Venisse J.S."/>
            <person name="Kohler A."/>
            <person name="de Oliveira R.R."/>
            <person name="Labutti K."/>
            <person name="Lipzen A."/>
            <person name="Lail K."/>
            <person name="Bauer D."/>
            <person name="Ohm R.A."/>
            <person name="Barry K.W."/>
            <person name="Spatafora J."/>
            <person name="Grigoriev I.V."/>
            <person name="Martin F.M."/>
            <person name="Pujade-Renaud V."/>
        </authorList>
    </citation>
    <scope>NUCLEOTIDE SEQUENCE [LARGE SCALE GENOMIC DNA]</scope>
    <source>
        <strain evidence="7 8">Philippines</strain>
    </source>
</reference>
<dbReference type="STRING" id="1448308.A0A2T2NZM5"/>
<dbReference type="GO" id="GO:0015926">
    <property type="term" value="F:glucosidase activity"/>
    <property type="evidence" value="ECO:0007669"/>
    <property type="project" value="InterPro"/>
</dbReference>
<organism evidence="7 8">
    <name type="scientific">Corynespora cassiicola Philippines</name>
    <dbReference type="NCBI Taxonomy" id="1448308"/>
    <lineage>
        <taxon>Eukaryota</taxon>
        <taxon>Fungi</taxon>
        <taxon>Dikarya</taxon>
        <taxon>Ascomycota</taxon>
        <taxon>Pezizomycotina</taxon>
        <taxon>Dothideomycetes</taxon>
        <taxon>Pleosporomycetidae</taxon>
        <taxon>Pleosporales</taxon>
        <taxon>Corynesporascaceae</taxon>
        <taxon>Corynespora</taxon>
    </lineage>
</organism>
<evidence type="ECO:0000256" key="4">
    <source>
        <dbReference type="ARBA" id="ARBA00022801"/>
    </source>
</evidence>
<evidence type="ECO:0000256" key="6">
    <source>
        <dbReference type="RuleBase" id="RU361192"/>
    </source>
</evidence>
<dbReference type="GO" id="GO:0045490">
    <property type="term" value="P:pectin catabolic process"/>
    <property type="evidence" value="ECO:0007669"/>
    <property type="project" value="TreeGrafter"/>
</dbReference>
<evidence type="ECO:0000313" key="8">
    <source>
        <dbReference type="Proteomes" id="UP000240883"/>
    </source>
</evidence>
<keyword evidence="8" id="KW-1185">Reference proteome</keyword>
<dbReference type="EC" id="3.2.1.89" evidence="3 6"/>
<evidence type="ECO:0000256" key="5">
    <source>
        <dbReference type="ARBA" id="ARBA00023295"/>
    </source>
</evidence>
<dbReference type="PANTHER" id="PTHR34983">
    <property type="entry name" value="ARABINOGALACTAN ENDO-BETA-1,4-GALACTANASE A"/>
    <property type="match status" value="1"/>
</dbReference>
<evidence type="ECO:0000313" key="7">
    <source>
        <dbReference type="EMBL" id="PSN70548.1"/>
    </source>
</evidence>
<accession>A0A2T2NZM5</accession>
<dbReference type="InterPro" id="IPR017853">
    <property type="entry name" value="GH"/>
</dbReference>
<evidence type="ECO:0000256" key="3">
    <source>
        <dbReference type="ARBA" id="ARBA00012556"/>
    </source>
</evidence>
<comment type="catalytic activity">
    <reaction evidence="1 6">
        <text>The enzyme specifically hydrolyzes (1-&gt;4)-beta-D-galactosidic linkages in type I arabinogalactans.</text>
        <dbReference type="EC" id="3.2.1.89"/>
    </reaction>
</comment>
<keyword evidence="4 6" id="KW-0378">Hydrolase</keyword>
<sequence>MAIPGIQAALTYRAMDWSSTLAEERRGEVFLNQQGEVQPLEDILVASGVNMVRQRVWTVNGDYGIDYNLELAKRAKAAGLMFGLNLHYSDTWTNPGLQDIPTGWPTDIGNLESTIYNYTSEVCNTFADAGLVPTTITIGNEINGGLLWPVGKYDQPANLAKLLHAASAAIRASTLDPPPKIQIHLSHGADLDNQQWFYDMIIAEGTFQLSDIDQQTVSHYPFWGEIATRANLKASLQNLVDRFDKEVMIVETNWPVGCAKRGSEVIFPPDTDDIPLTAEGQTMWVERTAETLGEISQAVGISYWEGAWFNNAVLGSPCEWNPMFDGNANPLSSLNVFQNI</sequence>
<protein>
    <recommendedName>
        <fullName evidence="3 6">Arabinogalactan endo-beta-1,4-galactanase</fullName>
        <ecNumber evidence="3 6">3.2.1.89</ecNumber>
    </recommendedName>
</protein>
<evidence type="ECO:0000256" key="2">
    <source>
        <dbReference type="ARBA" id="ARBA00010687"/>
    </source>
</evidence>
<name>A0A2T2NZM5_CORCC</name>
<dbReference type="Pfam" id="PF07745">
    <property type="entry name" value="Glyco_hydro_53"/>
    <property type="match status" value="1"/>
</dbReference>
<dbReference type="GO" id="GO:0031218">
    <property type="term" value="F:arabinogalactan endo-1,4-beta-galactosidase activity"/>
    <property type="evidence" value="ECO:0007669"/>
    <property type="project" value="UniProtKB-EC"/>
</dbReference>
<dbReference type="Gene3D" id="3.20.20.80">
    <property type="entry name" value="Glycosidases"/>
    <property type="match status" value="1"/>
</dbReference>
<dbReference type="OrthoDB" id="110914at2759"/>
<dbReference type="InterPro" id="IPR011683">
    <property type="entry name" value="Glyco_hydro_53"/>
</dbReference>